<feature type="region of interest" description="Disordered" evidence="2">
    <location>
        <begin position="209"/>
        <end position="245"/>
    </location>
</feature>
<reference evidence="3" key="1">
    <citation type="journal article" date="2023" name="Mol. Biol. Evol.">
        <title>Third-Generation Sequencing Reveals the Adaptive Role of the Epigenome in Three Deep-Sea Polychaetes.</title>
        <authorList>
            <person name="Perez M."/>
            <person name="Aroh O."/>
            <person name="Sun Y."/>
            <person name="Lan Y."/>
            <person name="Juniper S.K."/>
            <person name="Young C.R."/>
            <person name="Angers B."/>
            <person name="Qian P.Y."/>
        </authorList>
    </citation>
    <scope>NUCLEOTIDE SEQUENCE</scope>
    <source>
        <strain evidence="3">P08H-3</strain>
    </source>
</reference>
<accession>A0AAD9JNU3</accession>
<keyword evidence="1" id="KW-0175">Coiled coil</keyword>
<feature type="coiled-coil region" evidence="1">
    <location>
        <begin position="252"/>
        <end position="286"/>
    </location>
</feature>
<dbReference type="EMBL" id="JAODUP010000240">
    <property type="protein sequence ID" value="KAK2155445.1"/>
    <property type="molecule type" value="Genomic_DNA"/>
</dbReference>
<evidence type="ECO:0000313" key="3">
    <source>
        <dbReference type="EMBL" id="KAK2155445.1"/>
    </source>
</evidence>
<dbReference type="AlphaFoldDB" id="A0AAD9JNU3"/>
<feature type="region of interest" description="Disordered" evidence="2">
    <location>
        <begin position="14"/>
        <end position="34"/>
    </location>
</feature>
<protein>
    <submittedName>
        <fullName evidence="3">Uncharacterized protein</fullName>
    </submittedName>
</protein>
<sequence>MYLVYSVNSQVSGDSRQNIKSDEARPSPGLQTNTGTDIFIDSQYLNNGVDQNVSTLHQQVLMLQEQLEESHQLNKLLHQHLQRIPAADKQVEWSEVGPVKDVMGIDQIRGGGSKDKTDSVNQNRTRTRLRGDSESMFEVSNGSLLLWNSYLPSFMDLPDLSFDEESLSQMRVEDLLQLVRNLKKQLAEVLRIRNDGNSGLVNAMPVQTLEGSQSNGHHGQTMEGSQANGSLRQTMKGSQSNGCQGWMSQESQAVADNIIAELEKQLEQVQRDLETRDIELKMLKLKQTDLSDGVSAQNKELQKQVGKLSVQLQHAEYLNGLLKKQLELNADANRTSLDPELITNMADEIDRLKQELAIAQSSGNKDNNNTG</sequence>
<evidence type="ECO:0000256" key="1">
    <source>
        <dbReference type="SAM" id="Coils"/>
    </source>
</evidence>
<gene>
    <name evidence="3" type="ORF">LSH36_240g02058</name>
</gene>
<organism evidence="3 4">
    <name type="scientific">Paralvinella palmiformis</name>
    <dbReference type="NCBI Taxonomy" id="53620"/>
    <lineage>
        <taxon>Eukaryota</taxon>
        <taxon>Metazoa</taxon>
        <taxon>Spiralia</taxon>
        <taxon>Lophotrochozoa</taxon>
        <taxon>Annelida</taxon>
        <taxon>Polychaeta</taxon>
        <taxon>Sedentaria</taxon>
        <taxon>Canalipalpata</taxon>
        <taxon>Terebellida</taxon>
        <taxon>Terebelliformia</taxon>
        <taxon>Alvinellidae</taxon>
        <taxon>Paralvinella</taxon>
    </lineage>
</organism>
<proteinExistence type="predicted"/>
<dbReference type="Proteomes" id="UP001208570">
    <property type="component" value="Unassembled WGS sequence"/>
</dbReference>
<evidence type="ECO:0000313" key="4">
    <source>
        <dbReference type="Proteomes" id="UP001208570"/>
    </source>
</evidence>
<name>A0AAD9JNU3_9ANNE</name>
<evidence type="ECO:0000256" key="2">
    <source>
        <dbReference type="SAM" id="MobiDB-lite"/>
    </source>
</evidence>
<feature type="region of interest" description="Disordered" evidence="2">
    <location>
        <begin position="104"/>
        <end position="123"/>
    </location>
</feature>
<keyword evidence="4" id="KW-1185">Reference proteome</keyword>
<comment type="caution">
    <text evidence="3">The sequence shown here is derived from an EMBL/GenBank/DDBJ whole genome shotgun (WGS) entry which is preliminary data.</text>
</comment>